<evidence type="ECO:0000256" key="3">
    <source>
        <dbReference type="ARBA" id="ARBA00022670"/>
    </source>
</evidence>
<dbReference type="GO" id="GO:0004190">
    <property type="term" value="F:aspartic-type endopeptidase activity"/>
    <property type="evidence" value="ECO:0007669"/>
    <property type="project" value="UniProtKB-EC"/>
</dbReference>
<name>A0ABY7QXN6_9FIRM</name>
<dbReference type="Proteomes" id="UP001210339">
    <property type="component" value="Chromosome"/>
</dbReference>
<dbReference type="NCBIfam" id="TIGR00077">
    <property type="entry name" value="lspA"/>
    <property type="match status" value="1"/>
</dbReference>
<dbReference type="PROSITE" id="PS00855">
    <property type="entry name" value="SPASE_II"/>
    <property type="match status" value="1"/>
</dbReference>
<dbReference type="PANTHER" id="PTHR33695:SF1">
    <property type="entry name" value="LIPOPROTEIN SIGNAL PEPTIDASE"/>
    <property type="match status" value="1"/>
</dbReference>
<evidence type="ECO:0000256" key="10">
    <source>
        <dbReference type="RuleBase" id="RU000594"/>
    </source>
</evidence>
<keyword evidence="7 9" id="KW-1133">Transmembrane helix</keyword>
<feature type="transmembrane region" description="Helical" evidence="9">
    <location>
        <begin position="123"/>
        <end position="147"/>
    </location>
</feature>
<dbReference type="HAMAP" id="MF_00161">
    <property type="entry name" value="LspA"/>
    <property type="match status" value="1"/>
</dbReference>
<dbReference type="EMBL" id="CP115667">
    <property type="protein sequence ID" value="WBW50713.1"/>
    <property type="molecule type" value="Genomic_DNA"/>
</dbReference>
<evidence type="ECO:0000256" key="7">
    <source>
        <dbReference type="ARBA" id="ARBA00022989"/>
    </source>
</evidence>
<comment type="similarity">
    <text evidence="1 9 11">Belongs to the peptidase A8 family.</text>
</comment>
<evidence type="ECO:0000256" key="2">
    <source>
        <dbReference type="ARBA" id="ARBA00022475"/>
    </source>
</evidence>
<reference evidence="12 13" key="1">
    <citation type="submission" date="2023-01" db="EMBL/GenBank/DDBJ databases">
        <authorList>
            <person name="Lee S.H."/>
            <person name="Jung H.S."/>
            <person name="Yun J.U."/>
        </authorList>
    </citation>
    <scope>NUCLEOTIDE SEQUENCE [LARGE SCALE GENOMIC DNA]</scope>
    <source>
        <strain evidence="12 13">CBA3646</strain>
    </source>
</reference>
<evidence type="ECO:0000256" key="8">
    <source>
        <dbReference type="ARBA" id="ARBA00023136"/>
    </source>
</evidence>
<dbReference type="PANTHER" id="PTHR33695">
    <property type="entry name" value="LIPOPROTEIN SIGNAL PEPTIDASE"/>
    <property type="match status" value="1"/>
</dbReference>
<evidence type="ECO:0000256" key="1">
    <source>
        <dbReference type="ARBA" id="ARBA00006139"/>
    </source>
</evidence>
<comment type="catalytic activity">
    <reaction evidence="9 10">
        <text>Release of signal peptides from bacterial membrane prolipoproteins. Hydrolyzes -Xaa-Yaa-Zaa-|-(S,diacylglyceryl)Cys-, in which Xaa is hydrophobic (preferably Leu), and Yaa (Ala or Ser) and Zaa (Gly or Ala) have small, neutral side chains.</text>
        <dbReference type="EC" id="3.4.23.36"/>
    </reaction>
</comment>
<organism evidence="12 13">
    <name type="scientific">Peptoniphilus equinus</name>
    <dbReference type="NCBI Taxonomy" id="3016343"/>
    <lineage>
        <taxon>Bacteria</taxon>
        <taxon>Bacillati</taxon>
        <taxon>Bacillota</taxon>
        <taxon>Tissierellia</taxon>
        <taxon>Tissierellales</taxon>
        <taxon>Peptoniphilaceae</taxon>
        <taxon>Peptoniphilus</taxon>
    </lineage>
</organism>
<evidence type="ECO:0000256" key="6">
    <source>
        <dbReference type="ARBA" id="ARBA00022801"/>
    </source>
</evidence>
<evidence type="ECO:0000256" key="9">
    <source>
        <dbReference type="HAMAP-Rule" id="MF_00161"/>
    </source>
</evidence>
<evidence type="ECO:0000256" key="4">
    <source>
        <dbReference type="ARBA" id="ARBA00022692"/>
    </source>
</evidence>
<comment type="caution">
    <text evidence="9">Lacks conserved residue(s) required for the propagation of feature annotation.</text>
</comment>
<accession>A0ABY7QXN6</accession>
<keyword evidence="6 9" id="KW-0378">Hydrolase</keyword>
<keyword evidence="2 9" id="KW-1003">Cell membrane</keyword>
<evidence type="ECO:0000256" key="11">
    <source>
        <dbReference type="RuleBase" id="RU004181"/>
    </source>
</evidence>
<feature type="transmembrane region" description="Helical" evidence="9">
    <location>
        <begin position="83"/>
        <end position="103"/>
    </location>
</feature>
<dbReference type="PRINTS" id="PR00781">
    <property type="entry name" value="LIPOSIGPTASE"/>
</dbReference>
<feature type="active site" evidence="9">
    <location>
        <position position="130"/>
    </location>
</feature>
<dbReference type="Pfam" id="PF01252">
    <property type="entry name" value="Peptidase_A8"/>
    <property type="match status" value="1"/>
</dbReference>
<keyword evidence="8 9" id="KW-0472">Membrane</keyword>
<dbReference type="InterPro" id="IPR001872">
    <property type="entry name" value="Peptidase_A8"/>
</dbReference>
<feature type="active site" evidence="9">
    <location>
        <position position="112"/>
    </location>
</feature>
<feature type="transmembrane region" description="Helical" evidence="9">
    <location>
        <begin position="58"/>
        <end position="76"/>
    </location>
</feature>
<comment type="function">
    <text evidence="9 10">This protein specifically catalyzes the removal of signal peptides from prolipoproteins.</text>
</comment>
<sequence>MAVILFSVLLIAIDQLSKYIVILTLKDNPPKIIIEGVLNFFYLENRGAAFGMLQNKSLLFTIVTVIVIVVLLSILFKDYKRNSLMLNTCIGLILGGSIGNFIDRIVKGYVVDFISFHIFGYDFAIFNLADTFIVVGTFLFLLMILFFDNPREDDHARRISSRSK</sequence>
<dbReference type="EC" id="3.4.23.36" evidence="9"/>
<keyword evidence="5 9" id="KW-0064">Aspartyl protease</keyword>
<dbReference type="RefSeq" id="WP_271192238.1">
    <property type="nucleotide sequence ID" value="NZ_CP115667.1"/>
</dbReference>
<evidence type="ECO:0000313" key="13">
    <source>
        <dbReference type="Proteomes" id="UP001210339"/>
    </source>
</evidence>
<evidence type="ECO:0000256" key="5">
    <source>
        <dbReference type="ARBA" id="ARBA00022750"/>
    </source>
</evidence>
<keyword evidence="3 9" id="KW-0645">Protease</keyword>
<comment type="subcellular location">
    <subcellularLocation>
        <location evidence="9">Cell membrane</location>
        <topology evidence="9">Multi-pass membrane protein</topology>
    </subcellularLocation>
</comment>
<protein>
    <recommendedName>
        <fullName evidence="9">Lipoprotein signal peptidase</fullName>
        <ecNumber evidence="9">3.4.23.36</ecNumber>
    </recommendedName>
    <alternativeName>
        <fullName evidence="9">Prolipoprotein signal peptidase</fullName>
    </alternativeName>
    <alternativeName>
        <fullName evidence="9">Signal peptidase II</fullName>
        <shortName evidence="9">SPase II</shortName>
    </alternativeName>
</protein>
<gene>
    <name evidence="9 12" type="primary">lspA</name>
    <name evidence="12" type="ORF">O6R05_03950</name>
</gene>
<comment type="pathway">
    <text evidence="9">Protein modification; lipoprotein biosynthesis (signal peptide cleavage).</text>
</comment>
<proteinExistence type="inferred from homology"/>
<keyword evidence="4 9" id="KW-0812">Transmembrane</keyword>
<keyword evidence="13" id="KW-1185">Reference proteome</keyword>
<evidence type="ECO:0000313" key="12">
    <source>
        <dbReference type="EMBL" id="WBW50713.1"/>
    </source>
</evidence>